<dbReference type="InterPro" id="IPR010982">
    <property type="entry name" value="Lambda_DNA-bd_dom_sf"/>
</dbReference>
<dbReference type="GO" id="GO:0003700">
    <property type="term" value="F:DNA-binding transcription factor activity"/>
    <property type="evidence" value="ECO:0007669"/>
    <property type="project" value="TreeGrafter"/>
</dbReference>
<proteinExistence type="predicted"/>
<comment type="caution">
    <text evidence="5">The sequence shown here is derived from an EMBL/GenBank/DDBJ whole genome shotgun (WGS) entry which is preliminary data.</text>
</comment>
<dbReference type="CDD" id="cd01392">
    <property type="entry name" value="HTH_LacI"/>
    <property type="match status" value="1"/>
</dbReference>
<dbReference type="PROSITE" id="PS00356">
    <property type="entry name" value="HTH_LACI_1"/>
    <property type="match status" value="1"/>
</dbReference>
<dbReference type="InterPro" id="IPR000843">
    <property type="entry name" value="HTH_LacI"/>
</dbReference>
<protein>
    <submittedName>
        <fullName evidence="5">LacI family transcriptional regulator</fullName>
    </submittedName>
</protein>
<keyword evidence="3" id="KW-0804">Transcription</keyword>
<feature type="domain" description="HTH lacI-type" evidence="4">
    <location>
        <begin position="8"/>
        <end position="62"/>
    </location>
</feature>
<keyword evidence="6" id="KW-1185">Reference proteome</keyword>
<evidence type="ECO:0000313" key="6">
    <source>
        <dbReference type="Proteomes" id="UP000295729"/>
    </source>
</evidence>
<dbReference type="OrthoDB" id="5756154at2"/>
<dbReference type="CDD" id="cd06307">
    <property type="entry name" value="PBP1_sugar_binding"/>
    <property type="match status" value="1"/>
</dbReference>
<dbReference type="RefSeq" id="WP_133564278.1">
    <property type="nucleotide sequence ID" value="NZ_SNZA01000005.1"/>
</dbReference>
<evidence type="ECO:0000256" key="2">
    <source>
        <dbReference type="ARBA" id="ARBA00023125"/>
    </source>
</evidence>
<sequence>MRERIKKLTIKDIAKTANVSTASVDRVINGRDGVKASTREKVLSAIDQLNRHSNTNKVKLTKIAFIVEAGPTFISLVEGAITAFIEENEHEIEYSLDTLKTGQGSSQDIAEIILKRAQEVDGIILMAADSVPVNRAVNQAIEQHIPVICLTSDLPNSNRTAYVGSDQKSVGATAGYLLGRMLPRMPGRILFVASAPYDCQLQRELGFRQALRQEFPHLKIKECIHSQDDSDYSYQSMLEFLKKDRHLDAVYNAAGGNRGIAKALREHNLTRHVVFIGHEISSHTRELLDQREMDLVIGHDVEQEVKTAVNIIRHQQEQDCLSPISIITPYNSI</sequence>
<evidence type="ECO:0000313" key="5">
    <source>
        <dbReference type="EMBL" id="TDR06864.1"/>
    </source>
</evidence>
<dbReference type="Gene3D" id="3.40.50.2300">
    <property type="match status" value="2"/>
</dbReference>
<name>A0A4R6X004_9GAMM</name>
<gene>
    <name evidence="5" type="ORF">C8D85_3051</name>
</gene>
<dbReference type="EMBL" id="SNZA01000005">
    <property type="protein sequence ID" value="TDR06864.1"/>
    <property type="molecule type" value="Genomic_DNA"/>
</dbReference>
<dbReference type="Pfam" id="PF00356">
    <property type="entry name" value="LacI"/>
    <property type="match status" value="1"/>
</dbReference>
<dbReference type="AlphaFoldDB" id="A0A4R6X004"/>
<evidence type="ECO:0000256" key="3">
    <source>
        <dbReference type="ARBA" id="ARBA00023163"/>
    </source>
</evidence>
<dbReference type="PANTHER" id="PTHR30146">
    <property type="entry name" value="LACI-RELATED TRANSCRIPTIONAL REPRESSOR"/>
    <property type="match status" value="1"/>
</dbReference>
<organism evidence="5 6">
    <name type="scientific">Marinomonas communis</name>
    <dbReference type="NCBI Taxonomy" id="28254"/>
    <lineage>
        <taxon>Bacteria</taxon>
        <taxon>Pseudomonadati</taxon>
        <taxon>Pseudomonadota</taxon>
        <taxon>Gammaproteobacteria</taxon>
        <taxon>Oceanospirillales</taxon>
        <taxon>Oceanospirillaceae</taxon>
        <taxon>Marinomonas</taxon>
    </lineage>
</organism>
<dbReference type="InterPro" id="IPR028082">
    <property type="entry name" value="Peripla_BP_I"/>
</dbReference>
<dbReference type="Pfam" id="PF13407">
    <property type="entry name" value="Peripla_BP_4"/>
    <property type="match status" value="1"/>
</dbReference>
<accession>A0A4R6X004</accession>
<dbReference type="InterPro" id="IPR025997">
    <property type="entry name" value="SBP_2_dom"/>
</dbReference>
<keyword evidence="2" id="KW-0238">DNA-binding</keyword>
<evidence type="ECO:0000259" key="4">
    <source>
        <dbReference type="PROSITE" id="PS50932"/>
    </source>
</evidence>
<dbReference type="Proteomes" id="UP000295729">
    <property type="component" value="Unassembled WGS sequence"/>
</dbReference>
<dbReference type="SUPFAM" id="SSF47413">
    <property type="entry name" value="lambda repressor-like DNA-binding domains"/>
    <property type="match status" value="1"/>
</dbReference>
<evidence type="ECO:0000256" key="1">
    <source>
        <dbReference type="ARBA" id="ARBA00023015"/>
    </source>
</evidence>
<reference evidence="5 6" key="1">
    <citation type="submission" date="2019-03" db="EMBL/GenBank/DDBJ databases">
        <title>Genomic Encyclopedia of Type Strains, Phase IV (KMG-IV): sequencing the most valuable type-strain genomes for metagenomic binning, comparative biology and taxonomic classification.</title>
        <authorList>
            <person name="Goeker M."/>
        </authorList>
    </citation>
    <scope>NUCLEOTIDE SEQUENCE [LARGE SCALE GENOMIC DNA]</scope>
    <source>
        <strain evidence="5 6">DSM 5604</strain>
    </source>
</reference>
<keyword evidence="1" id="KW-0805">Transcription regulation</keyword>
<dbReference type="PROSITE" id="PS50932">
    <property type="entry name" value="HTH_LACI_2"/>
    <property type="match status" value="1"/>
</dbReference>
<dbReference type="GO" id="GO:0055085">
    <property type="term" value="P:transmembrane transport"/>
    <property type="evidence" value="ECO:0007669"/>
    <property type="project" value="UniProtKB-ARBA"/>
</dbReference>
<dbReference type="Gene3D" id="1.10.260.40">
    <property type="entry name" value="lambda repressor-like DNA-binding domains"/>
    <property type="match status" value="1"/>
</dbReference>
<dbReference type="PANTHER" id="PTHR30146:SF152">
    <property type="entry name" value="TRANSCRIPTIONAL REGULATORY PROTEIN"/>
    <property type="match status" value="1"/>
</dbReference>
<dbReference type="GO" id="GO:0000976">
    <property type="term" value="F:transcription cis-regulatory region binding"/>
    <property type="evidence" value="ECO:0007669"/>
    <property type="project" value="TreeGrafter"/>
</dbReference>
<dbReference type="SMART" id="SM00354">
    <property type="entry name" value="HTH_LACI"/>
    <property type="match status" value="1"/>
</dbReference>
<dbReference type="SUPFAM" id="SSF53822">
    <property type="entry name" value="Periplasmic binding protein-like I"/>
    <property type="match status" value="1"/>
</dbReference>